<dbReference type="Pfam" id="PF07463">
    <property type="entry name" value="NUMOD4"/>
    <property type="match status" value="1"/>
</dbReference>
<dbReference type="Proteomes" id="UP000222888">
    <property type="component" value="Segment"/>
</dbReference>
<protein>
    <recommendedName>
        <fullName evidence="1">NUMOD4 domain-containing protein</fullName>
    </recommendedName>
</protein>
<accession>A0A0U4JK36</accession>
<organism evidence="2 3">
    <name type="scientific">Arthrobacter phage CapnMurica</name>
    <dbReference type="NCBI Taxonomy" id="1772294"/>
    <lineage>
        <taxon>Viruses</taxon>
        <taxon>Duplodnaviria</taxon>
        <taxon>Heunggongvirae</taxon>
        <taxon>Uroviricota</taxon>
        <taxon>Caudoviricetes</taxon>
        <taxon>Gordonvirus</taxon>
        <taxon>Gordonvirus captnmurica</taxon>
    </lineage>
</organism>
<reference evidence="2 3" key="1">
    <citation type="submission" date="2015-11" db="EMBL/GenBank/DDBJ databases">
        <authorList>
            <person name="Amegashie A.K."/>
            <person name="Borst K.R."/>
            <person name="Casazza W.J."/>
            <person name="Chen K.H."/>
            <person name="Evans D.R."/>
            <person name="Huang J."/>
            <person name="Kaku B.M."/>
            <person name="Khetarpal S.K."/>
            <person name="Keifer M.E."/>
            <person name="Kolev H.M."/>
            <person name="McDonald H.N."/>
            <person name="Nkangabwa M.S."/>
            <person name="Rickstrew G.A."/>
            <person name="Schlossman J.R."/>
            <person name="Tender C.M."/>
            <person name="Thomas C.G."/>
            <person name="Vanderveen L.N."/>
            <person name="Varma R.N."/>
            <person name="Wong N."/>
            <person name="Zhang C.W."/>
            <person name="Cutting C.L."/>
            <person name="Davison P.A."/>
            <person name="Braun M.A."/>
            <person name="Lopez A.J."/>
            <person name="Jarvik J.W."/>
            <person name="Bradley K.W."/>
            <person name="Asai D.J."/>
            <person name="Bowman C.A."/>
            <person name="Russell D.A."/>
            <person name="Pope W.H."/>
            <person name="Jacobs-Sera D."/>
            <person name="Hendrix R.W."/>
            <person name="Hatfull G.F."/>
        </authorList>
    </citation>
    <scope>NUCLEOTIDE SEQUENCE [LARGE SCALE GENOMIC DNA]</scope>
</reference>
<dbReference type="RefSeq" id="YP_009603446.1">
    <property type="nucleotide sequence ID" value="NC_041951.1"/>
</dbReference>
<dbReference type="GO" id="GO:0016788">
    <property type="term" value="F:hydrolase activity, acting on ester bonds"/>
    <property type="evidence" value="ECO:0007669"/>
    <property type="project" value="InterPro"/>
</dbReference>
<dbReference type="GeneID" id="40079326"/>
<gene>
    <name evidence="2" type="primary">73</name>
    <name evidence="2" type="ORF">CAPNMURICA_73</name>
</gene>
<evidence type="ECO:0000313" key="3">
    <source>
        <dbReference type="Proteomes" id="UP000222888"/>
    </source>
</evidence>
<dbReference type="OrthoDB" id="35188at10239"/>
<dbReference type="InterPro" id="IPR010902">
    <property type="entry name" value="NUMOD4"/>
</dbReference>
<sequence length="69" mass="8002">MKGEWRVIPNYPLYEITRGGRVKQLLDGREIKPARSNGTGIRYHLESESGRIVSVTRTMLVQWAFPEEK</sequence>
<name>A0A0U4JK36_9CAUD</name>
<dbReference type="EMBL" id="KU160641">
    <property type="protein sequence ID" value="ALY08673.1"/>
    <property type="molecule type" value="Genomic_DNA"/>
</dbReference>
<dbReference type="KEGG" id="vg:40079326"/>
<feature type="domain" description="NUMOD4" evidence="1">
    <location>
        <begin position="4"/>
        <end position="43"/>
    </location>
</feature>
<evidence type="ECO:0000259" key="1">
    <source>
        <dbReference type="Pfam" id="PF07463"/>
    </source>
</evidence>
<evidence type="ECO:0000313" key="2">
    <source>
        <dbReference type="EMBL" id="ALY08673.1"/>
    </source>
</evidence>
<keyword evidence="3" id="KW-1185">Reference proteome</keyword>
<proteinExistence type="predicted"/>